<accession>A0AAW0T0M8</accession>
<sequence>MWSIEAKVASSGNLPHYSNTLNKLCVSDHVRTASSPRTAPSSLGVNLAFSSSLCRATRWLPSMHLQTMEHRWRVMEESIRQSHERRTNFMSDQQAFSRIRVSATVSPA</sequence>
<dbReference type="EMBL" id="JARAKH010000041">
    <property type="protein sequence ID" value="KAK8380813.1"/>
    <property type="molecule type" value="Genomic_DNA"/>
</dbReference>
<gene>
    <name evidence="1" type="ORF">O3P69_008033</name>
</gene>
<evidence type="ECO:0000313" key="1">
    <source>
        <dbReference type="EMBL" id="KAK8380813.1"/>
    </source>
</evidence>
<comment type="caution">
    <text evidence="1">The sequence shown here is derived from an EMBL/GenBank/DDBJ whole genome shotgun (WGS) entry which is preliminary data.</text>
</comment>
<evidence type="ECO:0000313" key="2">
    <source>
        <dbReference type="Proteomes" id="UP001487740"/>
    </source>
</evidence>
<proteinExistence type="predicted"/>
<organism evidence="1 2">
    <name type="scientific">Scylla paramamosain</name>
    <name type="common">Mud crab</name>
    <dbReference type="NCBI Taxonomy" id="85552"/>
    <lineage>
        <taxon>Eukaryota</taxon>
        <taxon>Metazoa</taxon>
        <taxon>Ecdysozoa</taxon>
        <taxon>Arthropoda</taxon>
        <taxon>Crustacea</taxon>
        <taxon>Multicrustacea</taxon>
        <taxon>Malacostraca</taxon>
        <taxon>Eumalacostraca</taxon>
        <taxon>Eucarida</taxon>
        <taxon>Decapoda</taxon>
        <taxon>Pleocyemata</taxon>
        <taxon>Brachyura</taxon>
        <taxon>Eubrachyura</taxon>
        <taxon>Portunoidea</taxon>
        <taxon>Portunidae</taxon>
        <taxon>Portuninae</taxon>
        <taxon>Scylla</taxon>
    </lineage>
</organism>
<protein>
    <submittedName>
        <fullName evidence="1">Uncharacterized protein</fullName>
    </submittedName>
</protein>
<dbReference type="AlphaFoldDB" id="A0AAW0T0M8"/>
<name>A0AAW0T0M8_SCYPA</name>
<reference evidence="1 2" key="1">
    <citation type="submission" date="2023-03" db="EMBL/GenBank/DDBJ databases">
        <title>High-quality genome of Scylla paramamosain provides insights in environmental adaptation.</title>
        <authorList>
            <person name="Zhang L."/>
        </authorList>
    </citation>
    <scope>NUCLEOTIDE SEQUENCE [LARGE SCALE GENOMIC DNA]</scope>
    <source>
        <strain evidence="1">LZ_2023a</strain>
        <tissue evidence="1">Muscle</tissue>
    </source>
</reference>
<dbReference type="Proteomes" id="UP001487740">
    <property type="component" value="Unassembled WGS sequence"/>
</dbReference>
<keyword evidence="2" id="KW-1185">Reference proteome</keyword>